<gene>
    <name evidence="1" type="ORF">JR316_0006397</name>
</gene>
<dbReference type="Proteomes" id="UP000664032">
    <property type="component" value="Unassembled WGS sequence"/>
</dbReference>
<proteinExistence type="predicted"/>
<evidence type="ECO:0000313" key="1">
    <source>
        <dbReference type="EMBL" id="KAH9481867.1"/>
    </source>
</evidence>
<keyword evidence="2" id="KW-1185">Reference proteome</keyword>
<organism evidence="1 2">
    <name type="scientific">Psilocybe cubensis</name>
    <name type="common">Psychedelic mushroom</name>
    <name type="synonym">Stropharia cubensis</name>
    <dbReference type="NCBI Taxonomy" id="181762"/>
    <lineage>
        <taxon>Eukaryota</taxon>
        <taxon>Fungi</taxon>
        <taxon>Dikarya</taxon>
        <taxon>Basidiomycota</taxon>
        <taxon>Agaricomycotina</taxon>
        <taxon>Agaricomycetes</taxon>
        <taxon>Agaricomycetidae</taxon>
        <taxon>Agaricales</taxon>
        <taxon>Agaricineae</taxon>
        <taxon>Strophariaceae</taxon>
        <taxon>Psilocybe</taxon>
    </lineage>
</organism>
<name>A0ACB8H2E9_PSICU</name>
<evidence type="ECO:0000313" key="2">
    <source>
        <dbReference type="Proteomes" id="UP000664032"/>
    </source>
</evidence>
<comment type="caution">
    <text evidence="1">The sequence shown here is derived from an EMBL/GenBank/DDBJ whole genome shotgun (WGS) entry which is preliminary data.</text>
</comment>
<accession>A0ACB8H2E9</accession>
<protein>
    <submittedName>
        <fullName evidence="1">Uncharacterized protein</fullName>
    </submittedName>
</protein>
<dbReference type="EMBL" id="JAFIQS020000005">
    <property type="protein sequence ID" value="KAH9481867.1"/>
    <property type="molecule type" value="Genomic_DNA"/>
</dbReference>
<sequence>MKLLLTLAAAAASANAYWLMGIEDFITTERIDPVVNPGKVSGHAHSVLGGSNFRFSTTTAQLRESDCTSIPIPQDKSAYWFPELCGQWSILTSAYRWNNGSFTSLNGGAVIDTPGTTTAFPDDFRMISGDPTLRTYDPTSFAQQAVTFLCLDFNGVSTKHNELPSGPCPSGIRAQINFPSCWDGKNLDSPDHKSHVAFLSNGPDSGTCSDPKFPVVLPRIFMEVYWGSQDFDSVRSQARNTSQPFVYAHGDPTGYGYHADFINGWDKGVLQKAVDNCHCNEFGDATCCAQQGIFDLNQGKNCRITKAIDEQTTGTLLKLPGNNPVQPYGKKATIFTDNVTPPLLSPIFAYTGDSPTATGTVVTPGQTQAQQVSSVAATSAAATSAAISSAAVSSAAAATSVNAPVPPASSSSAVAANPGGVSSAVSSAHVPTTTPVASSQVPATSPRSATSSVAVSHQTTATVKATSIVPPATRPSALPSQGNGLYGGPGSASGSGSNSGSTSGSHPGSGSSNAPGNSSNNHSGSGMSSGSHSGPGSSGHGTCSSKKKRRAMEQHRRRTFDSQAPHVRHLDYVYTN</sequence>
<reference evidence="1" key="1">
    <citation type="submission" date="2021-10" db="EMBL/GenBank/DDBJ databases">
        <title>Psilocybe cubensis genome.</title>
        <authorList>
            <person name="Mckernan K.J."/>
            <person name="Crawford S."/>
            <person name="Trippe A."/>
            <person name="Kane L.T."/>
            <person name="Mclaughlin S."/>
        </authorList>
    </citation>
    <scope>NUCLEOTIDE SEQUENCE</scope>
    <source>
        <strain evidence="1">MGC-MH-2018</strain>
    </source>
</reference>